<keyword evidence="1" id="KW-0812">Transmembrane</keyword>
<dbReference type="Proteomes" id="UP001432180">
    <property type="component" value="Chromosome"/>
</dbReference>
<proteinExistence type="predicted"/>
<reference evidence="3 4" key="1">
    <citation type="journal article" date="2023" name="Microorganisms">
        <title>Thiorhodovibrio frisius and Trv. litoralis spp. nov., Two Novel Members from a Clade of Fastidious Purple Sulfur Bacteria That Exhibit Unique Red-Shifted Light-Harvesting Capabilities.</title>
        <authorList>
            <person name="Methner A."/>
            <person name="Kuzyk S.B."/>
            <person name="Petersen J."/>
            <person name="Bauer S."/>
            <person name="Brinkmann H."/>
            <person name="Sichau K."/>
            <person name="Wanner G."/>
            <person name="Wolf J."/>
            <person name="Neumann-Schaal M."/>
            <person name="Henke P."/>
            <person name="Tank M."/>
            <person name="Sproer C."/>
            <person name="Bunk B."/>
            <person name="Overmann J."/>
        </authorList>
    </citation>
    <scope>NUCLEOTIDE SEQUENCE [LARGE SCALE GENOMIC DNA]</scope>
    <source>
        <strain evidence="3 4">DSM 6702</strain>
    </source>
</reference>
<sequence>MQHNHHHPNITERVTVAGRDLIGFLKNAISEGNVRRLVVRKADGTPLLDIPLTAGVAVGGFLTLLAPFLAALGAIAALFSKVQVDVLRQVEPREERRISDD</sequence>
<accession>A0ABZ0SCD7</accession>
<evidence type="ECO:0000313" key="3">
    <source>
        <dbReference type="EMBL" id="WPL18127.1"/>
    </source>
</evidence>
<keyword evidence="1" id="KW-1133">Transmembrane helix</keyword>
<organism evidence="3 4">
    <name type="scientific">Thiorhodovibrio winogradskyi</name>
    <dbReference type="NCBI Taxonomy" id="77007"/>
    <lineage>
        <taxon>Bacteria</taxon>
        <taxon>Pseudomonadati</taxon>
        <taxon>Pseudomonadota</taxon>
        <taxon>Gammaproteobacteria</taxon>
        <taxon>Chromatiales</taxon>
        <taxon>Chromatiaceae</taxon>
        <taxon>Thiorhodovibrio</taxon>
    </lineage>
</organism>
<dbReference type="RefSeq" id="WP_328983906.1">
    <property type="nucleotide sequence ID" value="NZ_CP121472.1"/>
</dbReference>
<dbReference type="InterPro" id="IPR025642">
    <property type="entry name" value="DUF4342"/>
</dbReference>
<feature type="domain" description="DUF4342" evidence="2">
    <location>
        <begin position="9"/>
        <end position="87"/>
    </location>
</feature>
<keyword evidence="4" id="KW-1185">Reference proteome</keyword>
<evidence type="ECO:0000256" key="1">
    <source>
        <dbReference type="SAM" id="Phobius"/>
    </source>
</evidence>
<dbReference type="Pfam" id="PF14242">
    <property type="entry name" value="DUF4342"/>
    <property type="match status" value="1"/>
</dbReference>
<gene>
    <name evidence="3" type="ORF">Thiowin_03179</name>
</gene>
<keyword evidence="1" id="KW-0472">Membrane</keyword>
<dbReference type="EMBL" id="CP121472">
    <property type="protein sequence ID" value="WPL18127.1"/>
    <property type="molecule type" value="Genomic_DNA"/>
</dbReference>
<evidence type="ECO:0000259" key="2">
    <source>
        <dbReference type="Pfam" id="PF14242"/>
    </source>
</evidence>
<evidence type="ECO:0000313" key="4">
    <source>
        <dbReference type="Proteomes" id="UP001432180"/>
    </source>
</evidence>
<protein>
    <recommendedName>
        <fullName evidence="2">DUF4342 domain-containing protein</fullName>
    </recommendedName>
</protein>
<feature type="transmembrane region" description="Helical" evidence="1">
    <location>
        <begin position="56"/>
        <end position="79"/>
    </location>
</feature>
<name>A0ABZ0SCD7_9GAMM</name>